<dbReference type="PANTHER" id="PTHR30151:SF0">
    <property type="entry name" value="ABC TRANSPORTER PERMEASE PROTEIN MJ0413-RELATED"/>
    <property type="match status" value="1"/>
</dbReference>
<dbReference type="Proteomes" id="UP001500842">
    <property type="component" value="Unassembled WGS sequence"/>
</dbReference>
<evidence type="ECO:0000259" key="8">
    <source>
        <dbReference type="PROSITE" id="PS50928"/>
    </source>
</evidence>
<protein>
    <submittedName>
        <fullName evidence="9">ABC transporter permease</fullName>
    </submittedName>
</protein>
<feature type="transmembrane region" description="Helical" evidence="7">
    <location>
        <begin position="97"/>
        <end position="117"/>
    </location>
</feature>
<evidence type="ECO:0000256" key="5">
    <source>
        <dbReference type="ARBA" id="ARBA00022989"/>
    </source>
</evidence>
<feature type="transmembrane region" description="Helical" evidence="7">
    <location>
        <begin position="219"/>
        <end position="240"/>
    </location>
</feature>
<dbReference type="PANTHER" id="PTHR30151">
    <property type="entry name" value="ALKANE SULFONATE ABC TRANSPORTER-RELATED, MEMBRANE SUBUNIT"/>
    <property type="match status" value="1"/>
</dbReference>
<evidence type="ECO:0000256" key="7">
    <source>
        <dbReference type="RuleBase" id="RU363032"/>
    </source>
</evidence>
<sequence>MTRRLWLVALELWLPVVVLAGWWAWSAGAAEPFFPPLRDILDRLREMWVFDQFLSDVVPSLRNMAIGFGIASVVGVAVGLVLARVRLLREALEPLMHFVRATPGVALVPIFILLLGFGPTMKISIIATAAVFPTVIATMDGVRSADPVLLDISRAYQLTRRQRVTQVLLPSAGPQIFAGLQVSLQVAFVVMIASEMLGSTEGIGALTLLAQQSFAVTDMWSGIVLLGLLGYLVNLLFLLVRSRVLHWYDGARKAAKE</sequence>
<keyword evidence="5 7" id="KW-1133">Transmembrane helix</keyword>
<keyword evidence="2 7" id="KW-0813">Transport</keyword>
<evidence type="ECO:0000313" key="9">
    <source>
        <dbReference type="EMBL" id="GAA1526549.1"/>
    </source>
</evidence>
<gene>
    <name evidence="9" type="ORF">GCM10009788_32620</name>
</gene>
<keyword evidence="4 7" id="KW-0812">Transmembrane</keyword>
<proteinExistence type="inferred from homology"/>
<dbReference type="PROSITE" id="PS50928">
    <property type="entry name" value="ABC_TM1"/>
    <property type="match status" value="1"/>
</dbReference>
<feature type="domain" description="ABC transmembrane type-1" evidence="8">
    <location>
        <begin position="57"/>
        <end position="241"/>
    </location>
</feature>
<comment type="caution">
    <text evidence="9">The sequence shown here is derived from an EMBL/GenBank/DDBJ whole genome shotgun (WGS) entry which is preliminary data.</text>
</comment>
<reference evidence="9 10" key="1">
    <citation type="journal article" date="2019" name="Int. J. Syst. Evol. Microbiol.">
        <title>The Global Catalogue of Microorganisms (GCM) 10K type strain sequencing project: providing services to taxonomists for standard genome sequencing and annotation.</title>
        <authorList>
            <consortium name="The Broad Institute Genomics Platform"/>
            <consortium name="The Broad Institute Genome Sequencing Center for Infectious Disease"/>
            <person name="Wu L."/>
            <person name="Ma J."/>
        </authorList>
    </citation>
    <scope>NUCLEOTIDE SEQUENCE [LARGE SCALE GENOMIC DNA]</scope>
    <source>
        <strain evidence="9 10">JCM 14942</strain>
    </source>
</reference>
<feature type="transmembrane region" description="Helical" evidence="7">
    <location>
        <begin position="167"/>
        <end position="193"/>
    </location>
</feature>
<keyword evidence="3" id="KW-1003">Cell membrane</keyword>
<name>A0ABN2AUN5_9ACTN</name>
<accession>A0ABN2AUN5</accession>
<evidence type="ECO:0000256" key="1">
    <source>
        <dbReference type="ARBA" id="ARBA00004651"/>
    </source>
</evidence>
<evidence type="ECO:0000313" key="10">
    <source>
        <dbReference type="Proteomes" id="UP001500842"/>
    </source>
</evidence>
<evidence type="ECO:0000256" key="3">
    <source>
        <dbReference type="ARBA" id="ARBA00022475"/>
    </source>
</evidence>
<dbReference type="InterPro" id="IPR000515">
    <property type="entry name" value="MetI-like"/>
</dbReference>
<keyword evidence="10" id="KW-1185">Reference proteome</keyword>
<dbReference type="Pfam" id="PF00528">
    <property type="entry name" value="BPD_transp_1"/>
    <property type="match status" value="1"/>
</dbReference>
<dbReference type="RefSeq" id="WP_141003197.1">
    <property type="nucleotide sequence ID" value="NZ_BAAAOR010000024.1"/>
</dbReference>
<feature type="transmembrane region" description="Helical" evidence="7">
    <location>
        <begin position="64"/>
        <end position="85"/>
    </location>
</feature>
<evidence type="ECO:0000256" key="6">
    <source>
        <dbReference type="ARBA" id="ARBA00023136"/>
    </source>
</evidence>
<dbReference type="Gene3D" id="1.10.3720.10">
    <property type="entry name" value="MetI-like"/>
    <property type="match status" value="1"/>
</dbReference>
<evidence type="ECO:0000256" key="2">
    <source>
        <dbReference type="ARBA" id="ARBA00022448"/>
    </source>
</evidence>
<dbReference type="EMBL" id="BAAAOR010000024">
    <property type="protein sequence ID" value="GAA1526549.1"/>
    <property type="molecule type" value="Genomic_DNA"/>
</dbReference>
<comment type="similarity">
    <text evidence="7">Belongs to the binding-protein-dependent transport system permease family.</text>
</comment>
<comment type="subcellular location">
    <subcellularLocation>
        <location evidence="1 7">Cell membrane</location>
        <topology evidence="1 7">Multi-pass membrane protein</topology>
    </subcellularLocation>
</comment>
<evidence type="ECO:0000256" key="4">
    <source>
        <dbReference type="ARBA" id="ARBA00022692"/>
    </source>
</evidence>
<dbReference type="InterPro" id="IPR035906">
    <property type="entry name" value="MetI-like_sf"/>
</dbReference>
<organism evidence="9 10">
    <name type="scientific">Nocardioides humi</name>
    <dbReference type="NCBI Taxonomy" id="449461"/>
    <lineage>
        <taxon>Bacteria</taxon>
        <taxon>Bacillati</taxon>
        <taxon>Actinomycetota</taxon>
        <taxon>Actinomycetes</taxon>
        <taxon>Propionibacteriales</taxon>
        <taxon>Nocardioidaceae</taxon>
        <taxon>Nocardioides</taxon>
    </lineage>
</organism>
<keyword evidence="6 7" id="KW-0472">Membrane</keyword>
<feature type="transmembrane region" description="Helical" evidence="7">
    <location>
        <begin position="123"/>
        <end position="142"/>
    </location>
</feature>
<dbReference type="SUPFAM" id="SSF161098">
    <property type="entry name" value="MetI-like"/>
    <property type="match status" value="1"/>
</dbReference>